<dbReference type="Gene3D" id="3.90.480.10">
    <property type="entry name" value="Sulfite Reductase Hemoprotein,Domain 2"/>
    <property type="match status" value="1"/>
</dbReference>
<keyword evidence="5" id="KW-0408">Iron</keyword>
<keyword evidence="2" id="KW-0349">Heme</keyword>
<dbReference type="Gene3D" id="3.30.413.10">
    <property type="entry name" value="Sulfite Reductase Hemoprotein, domain 1"/>
    <property type="match status" value="2"/>
</dbReference>
<keyword evidence="4" id="KW-0560">Oxidoreductase</keyword>
<evidence type="ECO:0000256" key="5">
    <source>
        <dbReference type="ARBA" id="ARBA00023004"/>
    </source>
</evidence>
<keyword evidence="10" id="KW-1185">Reference proteome</keyword>
<dbReference type="PANTHER" id="PTHR32439:SF9">
    <property type="entry name" value="BLR3264 PROTEIN"/>
    <property type="match status" value="1"/>
</dbReference>
<dbReference type="InterPro" id="IPR005117">
    <property type="entry name" value="NiRdtase/SiRdtase_haem-b_fer"/>
</dbReference>
<evidence type="ECO:0000256" key="3">
    <source>
        <dbReference type="ARBA" id="ARBA00022723"/>
    </source>
</evidence>
<dbReference type="GO" id="GO:0051539">
    <property type="term" value="F:4 iron, 4 sulfur cluster binding"/>
    <property type="evidence" value="ECO:0007669"/>
    <property type="project" value="UniProtKB-KW"/>
</dbReference>
<dbReference type="InterPro" id="IPR045854">
    <property type="entry name" value="NO2/SO3_Rdtase_4Fe4S_sf"/>
</dbReference>
<keyword evidence="6" id="KW-0411">Iron-sulfur</keyword>
<dbReference type="InterPro" id="IPR051329">
    <property type="entry name" value="NIR_SIR_4Fe-4S"/>
</dbReference>
<evidence type="ECO:0000256" key="4">
    <source>
        <dbReference type="ARBA" id="ARBA00023002"/>
    </source>
</evidence>
<dbReference type="InterPro" id="IPR036136">
    <property type="entry name" value="Nit/Sulf_reduc_fer-like_dom_sf"/>
</dbReference>
<dbReference type="Proteomes" id="UP000198994">
    <property type="component" value="Unassembled WGS sequence"/>
</dbReference>
<feature type="domain" description="Nitrite/sulphite reductase 4Fe-4S" evidence="7">
    <location>
        <begin position="119"/>
        <end position="272"/>
    </location>
</feature>
<dbReference type="GO" id="GO:0020037">
    <property type="term" value="F:heme binding"/>
    <property type="evidence" value="ECO:0007669"/>
    <property type="project" value="InterPro"/>
</dbReference>
<evidence type="ECO:0000256" key="1">
    <source>
        <dbReference type="ARBA" id="ARBA00022485"/>
    </source>
</evidence>
<organism evidence="9 10">
    <name type="scientific">Salipiger thiooxidans</name>
    <dbReference type="NCBI Taxonomy" id="282683"/>
    <lineage>
        <taxon>Bacteria</taxon>
        <taxon>Pseudomonadati</taxon>
        <taxon>Pseudomonadota</taxon>
        <taxon>Alphaproteobacteria</taxon>
        <taxon>Rhodobacterales</taxon>
        <taxon>Roseobacteraceae</taxon>
        <taxon>Salipiger</taxon>
    </lineage>
</organism>
<dbReference type="Pfam" id="PF01077">
    <property type="entry name" value="NIR_SIR"/>
    <property type="match status" value="2"/>
</dbReference>
<protein>
    <submittedName>
        <fullName evidence="9">Sulfite reductase (NADPH) hemoprotein beta-component</fullName>
    </submittedName>
</protein>
<proteinExistence type="predicted"/>
<accession>A0A1G7H5B5</accession>
<evidence type="ECO:0000256" key="2">
    <source>
        <dbReference type="ARBA" id="ARBA00022617"/>
    </source>
</evidence>
<dbReference type="OrthoDB" id="9803707at2"/>
<dbReference type="SUPFAM" id="SSF55124">
    <property type="entry name" value="Nitrite/Sulfite reductase N-terminal domain-like"/>
    <property type="match status" value="2"/>
</dbReference>
<dbReference type="EMBL" id="FNAV01000010">
    <property type="protein sequence ID" value="SDE95551.1"/>
    <property type="molecule type" value="Genomic_DNA"/>
</dbReference>
<dbReference type="GO" id="GO:0016491">
    <property type="term" value="F:oxidoreductase activity"/>
    <property type="evidence" value="ECO:0007669"/>
    <property type="project" value="UniProtKB-KW"/>
</dbReference>
<dbReference type="SUPFAM" id="SSF56014">
    <property type="entry name" value="Nitrite and sulphite reductase 4Fe-4S domain-like"/>
    <property type="match status" value="2"/>
</dbReference>
<sequence length="557" mass="61592">MYRYTDFDTAFVAERNRQFRQQVRRRISGALTEDEFKPLRLMNGLYLQLHAYMLRVAIPYGTLNSAQMDQLALLAETWDKGYGHFTTRQNIQYNWPKLGDVPDMLDALAEVGLHAIQTSGNTIRNVTADHFAGGAADEIADPRPVAELLRQWSTDHPEFQFLPRKFKIAVTGSANDRAVIKAHDIGIQVVERDGQIGYRVLVGGGLGRTPMIGKELADFVPQADLLPYVEAVVSVWNLLGRRDNKYKARIKITVHEHGLDEIRALVESRFAETRAAFGGHDVALFEEIAAQFAPPAFRNAPTEVYDAAYATDPVFRAWADTNLSAHRIDGYAIAQISLKAHGETPGDASADQMRVMADIARRYGHDELRISHEQNVVLPHVHKSDLPAIHKILKANGLATANIGRISDIIACPGMDYCALATARSIPIAQEIATRFDELKIENDIGELKIKISGCINACGHHHVGHIGILGLDRAGVENYQITLGGDATETAALGERTGPGFSADDIVPAIERIVEAYLEHRSGREESFLETYRRLGMAPFKLALYGEETAKKARAA</sequence>
<dbReference type="AlphaFoldDB" id="A0A1G7H5B5"/>
<dbReference type="Gene3D" id="3.90.480.20">
    <property type="match status" value="1"/>
</dbReference>
<evidence type="ECO:0000313" key="10">
    <source>
        <dbReference type="Proteomes" id="UP000198994"/>
    </source>
</evidence>
<dbReference type="Pfam" id="PF03460">
    <property type="entry name" value="NIR_SIR_ferr"/>
    <property type="match status" value="2"/>
</dbReference>
<feature type="domain" description="Nitrite/sulphite reductase 4Fe-4S" evidence="7">
    <location>
        <begin position="407"/>
        <end position="549"/>
    </location>
</feature>
<reference evidence="10" key="1">
    <citation type="submission" date="2016-10" db="EMBL/GenBank/DDBJ databases">
        <authorList>
            <person name="Varghese N."/>
            <person name="Submissions S."/>
        </authorList>
    </citation>
    <scope>NUCLEOTIDE SEQUENCE [LARGE SCALE GENOMIC DNA]</scope>
    <source>
        <strain evidence="10">DSM 10146</strain>
    </source>
</reference>
<evidence type="ECO:0000259" key="7">
    <source>
        <dbReference type="Pfam" id="PF01077"/>
    </source>
</evidence>
<keyword evidence="1" id="KW-0004">4Fe-4S</keyword>
<dbReference type="PANTHER" id="PTHR32439">
    <property type="entry name" value="FERREDOXIN--NITRITE REDUCTASE, CHLOROPLASTIC"/>
    <property type="match status" value="1"/>
</dbReference>
<evidence type="ECO:0000256" key="6">
    <source>
        <dbReference type="ARBA" id="ARBA00023014"/>
    </source>
</evidence>
<dbReference type="RefSeq" id="WP_089960968.1">
    <property type="nucleotide sequence ID" value="NZ_FNAV01000010.1"/>
</dbReference>
<dbReference type="STRING" id="282683.SAMN04488105_11064"/>
<keyword evidence="3" id="KW-0479">Metal-binding</keyword>
<feature type="domain" description="Nitrite/Sulfite reductase ferredoxin-like" evidence="8">
    <location>
        <begin position="52"/>
        <end position="111"/>
    </location>
</feature>
<evidence type="ECO:0000313" key="9">
    <source>
        <dbReference type="EMBL" id="SDE95551.1"/>
    </source>
</evidence>
<dbReference type="GO" id="GO:0046872">
    <property type="term" value="F:metal ion binding"/>
    <property type="evidence" value="ECO:0007669"/>
    <property type="project" value="UniProtKB-KW"/>
</dbReference>
<evidence type="ECO:0000259" key="8">
    <source>
        <dbReference type="Pfam" id="PF03460"/>
    </source>
</evidence>
<feature type="domain" description="Nitrite/Sulfite reductase ferredoxin-like" evidence="8">
    <location>
        <begin position="346"/>
        <end position="395"/>
    </location>
</feature>
<name>A0A1G7H5B5_9RHOB</name>
<gene>
    <name evidence="9" type="ORF">SAMN04488105_11064</name>
</gene>
<dbReference type="InterPro" id="IPR006067">
    <property type="entry name" value="NO2/SO3_Rdtase_4Fe4S_dom"/>
</dbReference>